<evidence type="ECO:0008006" key="3">
    <source>
        <dbReference type="Google" id="ProtNLM"/>
    </source>
</evidence>
<organism evidence="1 2">
    <name type="scientific">Cercospora beticola</name>
    <name type="common">Sugarbeet leaf spot fungus</name>
    <dbReference type="NCBI Taxonomy" id="122368"/>
    <lineage>
        <taxon>Eukaryota</taxon>
        <taxon>Fungi</taxon>
        <taxon>Dikarya</taxon>
        <taxon>Ascomycota</taxon>
        <taxon>Pezizomycotina</taxon>
        <taxon>Dothideomycetes</taxon>
        <taxon>Dothideomycetidae</taxon>
        <taxon>Mycosphaerellales</taxon>
        <taxon>Mycosphaerellaceae</taxon>
        <taxon>Cercospora</taxon>
    </lineage>
</organism>
<gene>
    <name evidence="1" type="ORF">RHO25_007266</name>
</gene>
<accession>A0ABZ0NSX8</accession>
<evidence type="ECO:0000313" key="2">
    <source>
        <dbReference type="Proteomes" id="UP001302367"/>
    </source>
</evidence>
<sequence length="183" mass="21204">MMADVQADSLALRERLESLPQELYDYIYKLTFTADSRVRCLARKNQPECASSFYTRFSSPDISSTTFDVKPYPRDPLFSVSRVSRNLYAASYFNQVAVVSSAEDLFDTDRLGELHAFLNVLPAEYLPMISTLRLHIKRHPDCAQNRYHQLLCPEDKEEARERWGSEVADKLVWIFLGGKEVYY</sequence>
<reference evidence="1 2" key="1">
    <citation type="submission" date="2023-09" db="EMBL/GenBank/DDBJ databases">
        <title>Complete-Gapless Cercospora beticola genome.</title>
        <authorList>
            <person name="Wyatt N.A."/>
            <person name="Spanner R.E."/>
            <person name="Bolton M.D."/>
        </authorList>
    </citation>
    <scope>NUCLEOTIDE SEQUENCE [LARGE SCALE GENOMIC DNA]</scope>
    <source>
        <strain evidence="1">Cb09-40</strain>
    </source>
</reference>
<name>A0ABZ0NSX8_CERBT</name>
<dbReference type="RefSeq" id="XP_065458993.1">
    <property type="nucleotide sequence ID" value="XM_065602921.1"/>
</dbReference>
<dbReference type="EMBL" id="CP134188">
    <property type="protein sequence ID" value="WPB02630.1"/>
    <property type="molecule type" value="Genomic_DNA"/>
</dbReference>
<proteinExistence type="predicted"/>
<dbReference type="Proteomes" id="UP001302367">
    <property type="component" value="Chromosome 5"/>
</dbReference>
<evidence type="ECO:0000313" key="1">
    <source>
        <dbReference type="EMBL" id="WPB02630.1"/>
    </source>
</evidence>
<dbReference type="GeneID" id="90644365"/>
<protein>
    <recommendedName>
        <fullName evidence="3">F-box domain-containing protein</fullName>
    </recommendedName>
</protein>
<keyword evidence="2" id="KW-1185">Reference proteome</keyword>